<feature type="domain" description="N-acetyltransferase" evidence="1">
    <location>
        <begin position="69"/>
        <end position="214"/>
    </location>
</feature>
<sequence length="224" mass="24295">MNDRPHPTAEFGIRAARTDDPAETDRLYDICLRTAASGKDATGSFEDPRLPGDIFLAPYLRYAPDLAWVLARPDRPASGYVLGVADTASFERTLEREWWPGLRARREGVPFREGSRDAFARKWIDRPPTAPAEVAAAYPAHLHIDLLPEAQGGGNGSRLIHTLLGALRSRGVHGVHLGVGKANAGAVGFYRHLGFEVLAEDPGSFTLGMKLLERGSPQGLSFGS</sequence>
<dbReference type="PANTHER" id="PTHR13170">
    <property type="entry name" value="O-GLCNACASE"/>
    <property type="match status" value="1"/>
</dbReference>
<dbReference type="Proteomes" id="UP001235744">
    <property type="component" value="Chromosome"/>
</dbReference>
<evidence type="ECO:0000313" key="3">
    <source>
        <dbReference type="Proteomes" id="UP001235744"/>
    </source>
</evidence>
<proteinExistence type="predicted"/>
<evidence type="ECO:0000259" key="1">
    <source>
        <dbReference type="PROSITE" id="PS51186"/>
    </source>
</evidence>
<name>A0ABY9IPW4_9ACTN</name>
<protein>
    <submittedName>
        <fullName evidence="2">GNAT family N-acetyltransferase</fullName>
    </submittedName>
</protein>
<evidence type="ECO:0000313" key="2">
    <source>
        <dbReference type="EMBL" id="WLQ57270.1"/>
    </source>
</evidence>
<organism evidence="2 3">
    <name type="scientific">Streptomyces poriferorum</name>
    <dbReference type="NCBI Taxonomy" id="2798799"/>
    <lineage>
        <taxon>Bacteria</taxon>
        <taxon>Bacillati</taxon>
        <taxon>Actinomycetota</taxon>
        <taxon>Actinomycetes</taxon>
        <taxon>Kitasatosporales</taxon>
        <taxon>Streptomycetaceae</taxon>
        <taxon>Streptomyces</taxon>
    </lineage>
</organism>
<dbReference type="InterPro" id="IPR000182">
    <property type="entry name" value="GNAT_dom"/>
</dbReference>
<dbReference type="Pfam" id="PF00583">
    <property type="entry name" value="Acetyltransf_1"/>
    <property type="match status" value="1"/>
</dbReference>
<dbReference type="EMBL" id="CP120988">
    <property type="protein sequence ID" value="WLQ57270.1"/>
    <property type="molecule type" value="Genomic_DNA"/>
</dbReference>
<dbReference type="PANTHER" id="PTHR13170:SF16">
    <property type="entry name" value="PROTEIN O-GLCNACASE"/>
    <property type="match status" value="1"/>
</dbReference>
<dbReference type="SUPFAM" id="SSF55729">
    <property type="entry name" value="Acyl-CoA N-acyltransferases (Nat)"/>
    <property type="match status" value="1"/>
</dbReference>
<dbReference type="RefSeq" id="WP_306071135.1">
    <property type="nucleotide sequence ID" value="NZ_CP120988.1"/>
</dbReference>
<dbReference type="InterPro" id="IPR016181">
    <property type="entry name" value="Acyl_CoA_acyltransferase"/>
</dbReference>
<reference evidence="2 3" key="1">
    <citation type="submission" date="2023-03" db="EMBL/GenBank/DDBJ databases">
        <title>Isolation and description of six Streptomyces strains from soil environments, able to metabolize different microbial glucans.</title>
        <authorList>
            <person name="Widen T."/>
            <person name="Larsbrink J."/>
        </authorList>
    </citation>
    <scope>NUCLEOTIDE SEQUENCE [LARGE SCALE GENOMIC DNA]</scope>
    <source>
        <strain evidence="2 3">Alt2</strain>
    </source>
</reference>
<dbReference type="InterPro" id="IPR051822">
    <property type="entry name" value="Glycosyl_Hydrolase_84"/>
</dbReference>
<gene>
    <name evidence="2" type="ORF">P8A19_18245</name>
</gene>
<dbReference type="PROSITE" id="PS51186">
    <property type="entry name" value="GNAT"/>
    <property type="match status" value="1"/>
</dbReference>
<dbReference type="Gene3D" id="3.40.630.30">
    <property type="match status" value="1"/>
</dbReference>
<keyword evidence="3" id="KW-1185">Reference proteome</keyword>
<accession>A0ABY9IPW4</accession>